<comment type="caution">
    <text evidence="3">The sequence shown here is derived from an EMBL/GenBank/DDBJ whole genome shotgun (WGS) entry which is preliminary data.</text>
</comment>
<dbReference type="PANTHER" id="PTHR46145">
    <property type="entry name" value="HEPARANASE"/>
    <property type="match status" value="1"/>
</dbReference>
<accession>A0A812XBC2</accession>
<protein>
    <submittedName>
        <fullName evidence="3">HPSE protein</fullName>
    </submittedName>
</protein>
<dbReference type="GO" id="GO:0016798">
    <property type="term" value="F:hydrolase activity, acting on glycosyl bonds"/>
    <property type="evidence" value="ECO:0007669"/>
    <property type="project" value="InterPro"/>
</dbReference>
<sequence length="511" mass="54595">MLRSPFLRLVLLAVTVSGSPVKRVVVDTESPPVHTTLQGHAAWSIEFGGGVKQGPLDDKRLVNLCKALGPSIMRVGGSSQDEVTYDFSASPGEGSFGPADIDKVFRFANATGWDIVWGLNYMKRPKPDASMAGPVNIAQLAQVLQYHLQHDQPFGYELGNEPDPHCPDPSNPKCSVSAKEHVQDDLLLSQLLRYTYSLAGVSSAHVPLVIGPDAAHCCDYLENFTAAAAAARWEPNVLTWHHYYFNNQSPVSKFVDPRTLDALQSYANRTVAMRDEYTPGSMLWVGESASAWGGGVHGVSDTFAAIFTDLDQVAMLSRLGYTGVVRQGLFGGGGYSVISATSEGFSPNPSYWAYLAYKRFMGVKVLDVGALGGSLRSYAHCHPTIKGAVSVMVLNVSPNPCNLTVSLTSVMSPRELGSSWVEYHLTMPLAGGQNLTTKDIAINGKVMKANADGTVPPLVPQPGKSSGAVSLAAYSAAFLVYNSAQARACGGTPAPEFVRGSSAQVDTFLML</sequence>
<dbReference type="GO" id="GO:0031012">
    <property type="term" value="C:extracellular matrix"/>
    <property type="evidence" value="ECO:0007669"/>
    <property type="project" value="TreeGrafter"/>
</dbReference>
<feature type="chain" id="PRO_5032532267" evidence="2">
    <location>
        <begin position="19"/>
        <end position="511"/>
    </location>
</feature>
<dbReference type="Pfam" id="PF03662">
    <property type="entry name" value="Glyco_hydro_79n"/>
    <property type="match status" value="1"/>
</dbReference>
<evidence type="ECO:0000313" key="4">
    <source>
        <dbReference type="Proteomes" id="UP000649617"/>
    </source>
</evidence>
<proteinExistence type="inferred from homology"/>
<dbReference type="GO" id="GO:0016020">
    <property type="term" value="C:membrane"/>
    <property type="evidence" value="ECO:0007669"/>
    <property type="project" value="InterPro"/>
</dbReference>
<dbReference type="GO" id="GO:0005615">
    <property type="term" value="C:extracellular space"/>
    <property type="evidence" value="ECO:0007669"/>
    <property type="project" value="TreeGrafter"/>
</dbReference>
<comment type="similarity">
    <text evidence="1">Belongs to the glycosyl hydrolase 79 family.</text>
</comment>
<dbReference type="EMBL" id="CAJNIZ010045284">
    <property type="protein sequence ID" value="CAE7715417.1"/>
    <property type="molecule type" value="Genomic_DNA"/>
</dbReference>
<dbReference type="Gene3D" id="3.20.20.80">
    <property type="entry name" value="Glycosidases"/>
    <property type="match status" value="1"/>
</dbReference>
<dbReference type="AlphaFoldDB" id="A0A812XBC2"/>
<keyword evidence="4" id="KW-1185">Reference proteome</keyword>
<dbReference type="Proteomes" id="UP000649617">
    <property type="component" value="Unassembled WGS sequence"/>
</dbReference>
<dbReference type="InterPro" id="IPR005199">
    <property type="entry name" value="Glyco_hydro_79"/>
</dbReference>
<dbReference type="PANTHER" id="PTHR46145:SF4">
    <property type="entry name" value="HEPARANASE"/>
    <property type="match status" value="1"/>
</dbReference>
<feature type="signal peptide" evidence="2">
    <location>
        <begin position="1"/>
        <end position="18"/>
    </location>
</feature>
<dbReference type="OrthoDB" id="726732at2759"/>
<organism evidence="3 4">
    <name type="scientific">Symbiodinium pilosum</name>
    <name type="common">Dinoflagellate</name>
    <dbReference type="NCBI Taxonomy" id="2952"/>
    <lineage>
        <taxon>Eukaryota</taxon>
        <taxon>Sar</taxon>
        <taxon>Alveolata</taxon>
        <taxon>Dinophyceae</taxon>
        <taxon>Suessiales</taxon>
        <taxon>Symbiodiniaceae</taxon>
        <taxon>Symbiodinium</taxon>
    </lineage>
</organism>
<dbReference type="SUPFAM" id="SSF51445">
    <property type="entry name" value="(Trans)glycosidases"/>
    <property type="match status" value="1"/>
</dbReference>
<dbReference type="InterPro" id="IPR017853">
    <property type="entry name" value="GH"/>
</dbReference>
<name>A0A812XBC2_SYMPI</name>
<evidence type="ECO:0000256" key="1">
    <source>
        <dbReference type="ARBA" id="ARBA00009800"/>
    </source>
</evidence>
<evidence type="ECO:0000313" key="3">
    <source>
        <dbReference type="EMBL" id="CAE7715417.1"/>
    </source>
</evidence>
<reference evidence="3" key="1">
    <citation type="submission" date="2021-02" db="EMBL/GenBank/DDBJ databases">
        <authorList>
            <person name="Dougan E. K."/>
            <person name="Rhodes N."/>
            <person name="Thang M."/>
            <person name="Chan C."/>
        </authorList>
    </citation>
    <scope>NUCLEOTIDE SEQUENCE</scope>
</reference>
<evidence type="ECO:0000256" key="2">
    <source>
        <dbReference type="SAM" id="SignalP"/>
    </source>
</evidence>
<gene>
    <name evidence="3" type="primary">HPSE</name>
    <name evidence="3" type="ORF">SPIL2461_LOCUS20315</name>
</gene>
<keyword evidence="2" id="KW-0732">Signal</keyword>